<proteinExistence type="inferred from homology"/>
<evidence type="ECO:0000313" key="4">
    <source>
        <dbReference type="Proteomes" id="UP000180098"/>
    </source>
</evidence>
<dbReference type="NCBIfam" id="TIGR00732">
    <property type="entry name" value="dprA"/>
    <property type="match status" value="1"/>
</dbReference>
<accession>A0A1S2LBY9</accession>
<dbReference type="InterPro" id="IPR057666">
    <property type="entry name" value="DrpA_SLOG"/>
</dbReference>
<dbReference type="InterPro" id="IPR003488">
    <property type="entry name" value="DprA"/>
</dbReference>
<dbReference type="Gene3D" id="3.40.50.450">
    <property type="match status" value="1"/>
</dbReference>
<dbReference type="OrthoDB" id="9785707at2"/>
<evidence type="ECO:0000259" key="2">
    <source>
        <dbReference type="Pfam" id="PF02481"/>
    </source>
</evidence>
<dbReference type="GO" id="GO:0009294">
    <property type="term" value="P:DNA-mediated transformation"/>
    <property type="evidence" value="ECO:0007669"/>
    <property type="project" value="InterPro"/>
</dbReference>
<dbReference type="RefSeq" id="WP_071314405.1">
    <property type="nucleotide sequence ID" value="NZ_MLQQ01000042.1"/>
</dbReference>
<dbReference type="PANTHER" id="PTHR43022">
    <property type="entry name" value="PROTEIN SMF"/>
    <property type="match status" value="1"/>
</dbReference>
<organism evidence="3 4">
    <name type="scientific">Anaerobacillus arseniciselenatis</name>
    <dbReference type="NCBI Taxonomy" id="85682"/>
    <lineage>
        <taxon>Bacteria</taxon>
        <taxon>Bacillati</taxon>
        <taxon>Bacillota</taxon>
        <taxon>Bacilli</taxon>
        <taxon>Bacillales</taxon>
        <taxon>Bacillaceae</taxon>
        <taxon>Anaerobacillus</taxon>
    </lineage>
</organism>
<dbReference type="Proteomes" id="UP000180098">
    <property type="component" value="Unassembled WGS sequence"/>
</dbReference>
<comment type="similarity">
    <text evidence="1">Belongs to the DprA/Smf family.</text>
</comment>
<evidence type="ECO:0000256" key="1">
    <source>
        <dbReference type="ARBA" id="ARBA00006525"/>
    </source>
</evidence>
<protein>
    <submittedName>
        <fullName evidence="3">DNA protecting protein DprA</fullName>
    </submittedName>
</protein>
<dbReference type="SUPFAM" id="SSF102405">
    <property type="entry name" value="MCP/YpsA-like"/>
    <property type="match status" value="1"/>
</dbReference>
<reference evidence="3 4" key="1">
    <citation type="submission" date="2016-10" db="EMBL/GenBank/DDBJ databases">
        <title>Draft genome sequences of four alkaliphilic bacteria belonging to the Anaerobacillus genus.</title>
        <authorList>
            <person name="Bassil N.M."/>
            <person name="Lloyd J.R."/>
        </authorList>
    </citation>
    <scope>NUCLEOTIDE SEQUENCE [LARGE SCALE GENOMIC DNA]</scope>
    <source>
        <strain evidence="3 4">DSM 15340</strain>
    </source>
</reference>
<keyword evidence="4" id="KW-1185">Reference proteome</keyword>
<gene>
    <name evidence="3" type="ORF">BKP35_15520</name>
</gene>
<dbReference type="AlphaFoldDB" id="A0A1S2LBY9"/>
<sequence>MVINVRERLIRIHACRGVTWLTIKKFFEFDPTLKNVFVLSKDELREKFTLSNDQIVNIYHGLHCKSISANIAKYPQLGIHVVTIFDKTYPLLLKEIYDPPWVLYCKGNLSHLSFENKISVVGTRSPSRNGILSLNKVVTPLVESGWLIVSGLAVGIDAQAHMVALNNHRNTIAVLASGFNYIYPRCHQKLAHFISKEHLLISEYPPNQKPQKWNFPMRNRIISGLSKGTIVIEARKRSGSLITADLALQQGREVFAVPGSILDERTEGNHWLIQQGAKLTKCSNDVLNEL</sequence>
<dbReference type="PANTHER" id="PTHR43022:SF1">
    <property type="entry name" value="PROTEIN SMF"/>
    <property type="match status" value="1"/>
</dbReference>
<evidence type="ECO:0000313" key="3">
    <source>
        <dbReference type="EMBL" id="OIJ10018.1"/>
    </source>
</evidence>
<name>A0A1S2LBY9_9BACI</name>
<comment type="caution">
    <text evidence="3">The sequence shown here is derived from an EMBL/GenBank/DDBJ whole genome shotgun (WGS) entry which is preliminary data.</text>
</comment>
<feature type="domain" description="Smf/DprA SLOG" evidence="2">
    <location>
        <begin position="81"/>
        <end position="290"/>
    </location>
</feature>
<dbReference type="Pfam" id="PF02481">
    <property type="entry name" value="DNA_processg_A"/>
    <property type="match status" value="1"/>
</dbReference>
<dbReference type="EMBL" id="MLQQ01000042">
    <property type="protein sequence ID" value="OIJ10018.1"/>
    <property type="molecule type" value="Genomic_DNA"/>
</dbReference>